<evidence type="ECO:0000313" key="6">
    <source>
        <dbReference type="EMBL" id="GID63046.1"/>
    </source>
</evidence>
<proteinExistence type="predicted"/>
<keyword evidence="4" id="KW-0411">Iron-sulfur</keyword>
<evidence type="ECO:0000256" key="4">
    <source>
        <dbReference type="ARBA" id="ARBA00023014"/>
    </source>
</evidence>
<evidence type="ECO:0000313" key="7">
    <source>
        <dbReference type="Proteomes" id="UP000619479"/>
    </source>
</evidence>
<dbReference type="GO" id="GO:0051536">
    <property type="term" value="F:iron-sulfur cluster binding"/>
    <property type="evidence" value="ECO:0007669"/>
    <property type="project" value="UniProtKB-KW"/>
</dbReference>
<dbReference type="SFLD" id="SFLDS00029">
    <property type="entry name" value="Radical_SAM"/>
    <property type="match status" value="1"/>
</dbReference>
<dbReference type="PANTHER" id="PTHR43273">
    <property type="entry name" value="ANAEROBIC SULFATASE-MATURATING ENZYME HOMOLOG ASLB-RELATED"/>
    <property type="match status" value="1"/>
</dbReference>
<dbReference type="GO" id="GO:0046872">
    <property type="term" value="F:metal ion binding"/>
    <property type="evidence" value="ECO:0007669"/>
    <property type="project" value="UniProtKB-KW"/>
</dbReference>
<protein>
    <recommendedName>
        <fullName evidence="5">Radical SAM core domain-containing protein</fullName>
    </recommendedName>
</protein>
<dbReference type="SFLD" id="SFLDG01072">
    <property type="entry name" value="dehydrogenase_like"/>
    <property type="match status" value="1"/>
</dbReference>
<dbReference type="PROSITE" id="PS51918">
    <property type="entry name" value="RADICAL_SAM"/>
    <property type="match status" value="1"/>
</dbReference>
<dbReference type="SFLD" id="SFLDG01067">
    <property type="entry name" value="SPASM/twitch_domain_containing"/>
    <property type="match status" value="1"/>
</dbReference>
<dbReference type="Gene3D" id="3.20.20.70">
    <property type="entry name" value="Aldolase class I"/>
    <property type="match status" value="1"/>
</dbReference>
<dbReference type="InterPro" id="IPR058240">
    <property type="entry name" value="rSAM_sf"/>
</dbReference>
<dbReference type="EMBL" id="BOMH01000007">
    <property type="protein sequence ID" value="GID63046.1"/>
    <property type="molecule type" value="Genomic_DNA"/>
</dbReference>
<evidence type="ECO:0000256" key="3">
    <source>
        <dbReference type="ARBA" id="ARBA00023004"/>
    </source>
</evidence>
<sequence>MREFTDVAPAPVRQVLLKLHSRCNIACDYCYVYQHADQSWRDRPRVMSRSTIDLAAARIAEHAGKRDLPFLSVVLHGGEPLLAGPDTIDYVVRAVRGAVTSHTKLAFGVQTNGLLLDDTYLALFARHRIRVGVSLDGPEAANDRHRRFADGRGTHEGAARALRRLNEAKHRPLFGGILCTVDVTNDPVEVYHHLLEFEPPEIDFLLPHGNWDNPPPARVPDQGRTPYADWLVPIFDRWYESPAPESRVRLFESLVSLLLGGPGGIEGLGLGRVDLVTVETDGTLEQGDALKTVAPGAPATGLHVRWNSFDEYLEHPGARARQAGLAGLGAECRRCPLVEVCGGGHYAHRFRALTGFDNPSVYCADLAALVRHAARRVAADLPPGPPAA</sequence>
<evidence type="ECO:0000256" key="1">
    <source>
        <dbReference type="ARBA" id="ARBA00022691"/>
    </source>
</evidence>
<dbReference type="InterPro" id="IPR007197">
    <property type="entry name" value="rSAM"/>
</dbReference>
<reference evidence="6" key="1">
    <citation type="submission" date="2021-01" db="EMBL/GenBank/DDBJ databases">
        <title>Whole genome shotgun sequence of Actinoplanes cyaneus NBRC 14990.</title>
        <authorList>
            <person name="Komaki H."/>
            <person name="Tamura T."/>
        </authorList>
    </citation>
    <scope>NUCLEOTIDE SEQUENCE</scope>
    <source>
        <strain evidence="6">NBRC 14990</strain>
    </source>
</reference>
<name>A0A919ID44_9ACTN</name>
<dbReference type="Pfam" id="PF04055">
    <property type="entry name" value="Radical_SAM"/>
    <property type="match status" value="1"/>
</dbReference>
<dbReference type="CDD" id="cd01335">
    <property type="entry name" value="Radical_SAM"/>
    <property type="match status" value="1"/>
</dbReference>
<dbReference type="SUPFAM" id="SSF102114">
    <property type="entry name" value="Radical SAM enzymes"/>
    <property type="match status" value="1"/>
</dbReference>
<feature type="domain" description="Radical SAM core" evidence="5">
    <location>
        <begin position="9"/>
        <end position="240"/>
    </location>
</feature>
<accession>A0A919ID44</accession>
<keyword evidence="2" id="KW-0479">Metal-binding</keyword>
<comment type="caution">
    <text evidence="6">The sequence shown here is derived from an EMBL/GenBank/DDBJ whole genome shotgun (WGS) entry which is preliminary data.</text>
</comment>
<dbReference type="RefSeq" id="WP_239174216.1">
    <property type="nucleotide sequence ID" value="NZ_BAAAUC010000013.1"/>
</dbReference>
<gene>
    <name evidence="6" type="ORF">Acy02nite_09270</name>
</gene>
<keyword evidence="1" id="KW-0949">S-adenosyl-L-methionine</keyword>
<dbReference type="InterPro" id="IPR026335">
    <property type="entry name" value="rSAM_SPASM_FxsB"/>
</dbReference>
<dbReference type="GO" id="GO:0016491">
    <property type="term" value="F:oxidoreductase activity"/>
    <property type="evidence" value="ECO:0007669"/>
    <property type="project" value="InterPro"/>
</dbReference>
<dbReference type="PANTHER" id="PTHR43273:SF8">
    <property type="entry name" value="RADICAL SAM DOMAIN PROTEIN"/>
    <property type="match status" value="1"/>
</dbReference>
<evidence type="ECO:0000259" key="5">
    <source>
        <dbReference type="PROSITE" id="PS51918"/>
    </source>
</evidence>
<dbReference type="Proteomes" id="UP000619479">
    <property type="component" value="Unassembled WGS sequence"/>
</dbReference>
<dbReference type="SFLD" id="SFLDG01386">
    <property type="entry name" value="main_SPASM_domain-containing"/>
    <property type="match status" value="1"/>
</dbReference>
<keyword evidence="3" id="KW-0408">Iron</keyword>
<dbReference type="AlphaFoldDB" id="A0A919ID44"/>
<evidence type="ECO:0000256" key="2">
    <source>
        <dbReference type="ARBA" id="ARBA00022723"/>
    </source>
</evidence>
<organism evidence="6 7">
    <name type="scientific">Actinoplanes cyaneus</name>
    <dbReference type="NCBI Taxonomy" id="52696"/>
    <lineage>
        <taxon>Bacteria</taxon>
        <taxon>Bacillati</taxon>
        <taxon>Actinomycetota</taxon>
        <taxon>Actinomycetes</taxon>
        <taxon>Micromonosporales</taxon>
        <taxon>Micromonosporaceae</taxon>
        <taxon>Actinoplanes</taxon>
    </lineage>
</organism>
<dbReference type="NCBIfam" id="TIGR04269">
    <property type="entry name" value="SAM_SPASM_FxsB"/>
    <property type="match status" value="1"/>
</dbReference>
<keyword evidence="7" id="KW-1185">Reference proteome</keyword>
<dbReference type="InterPro" id="IPR013785">
    <property type="entry name" value="Aldolase_TIM"/>
</dbReference>
<dbReference type="InterPro" id="IPR023867">
    <property type="entry name" value="Sulphatase_maturase_rSAM"/>
</dbReference>